<keyword evidence="6" id="KW-0472">Membrane</keyword>
<sequence>MKLVRGAWKIMVGIKDGLVLLFMLLFFGVLFALLSAKPNAGAIRDGALVLKFNGSIVEQPTDPTALAAAQGSSPREFRLRDVVRAIDTAKEDARVKVLVLDLDTYGGGYPAAVTEVANAIGRFKASGKKVLAYATAYTDSSYLLAANANEIWLNPMGGTLFRGAGGNQLYYKGLIDKLGVTVHVYRAGKFKSYVEPYIRADQSPEAKEANTALYASIFGQWKDLIHKARPKAQIDTFLAQPDQAITAAGGDIAKVNLSLGLVDKLGDSVAFGKYVAELAGEAPKKIPGTYATIKYADWVAANPIPTNGDKIGILTVAGDIVDGRAGPGTAAGDTIADTVLAGLAKKDLKALVVRIDSPGGSTIASEKIRSAILEAKAQKLPIVISMGGLAASGGYWISTAGDVIFAEPNTITGAIGVFGVFPTFENSLAKLGVTADGVKTTPLSGQPDVYGGTTPQLDAILQSSVDHMYLEFINHVAAARKMTVQRADEIGQGRVWDGGTARQLGLVDRFGSLDDAVAEAAKRAGLDPKNVARVYLEKKPSWFAQLIGGLGGDDDTSTDTASARDVFGVIATERQDMLARAMGDAKRLATANSIQARCLECAGFGDMRASRSDLSLVQMLVKAIWS</sequence>
<dbReference type="OrthoDB" id="9764363at2"/>
<dbReference type="NCBIfam" id="TIGR00705">
    <property type="entry name" value="SppA_67K"/>
    <property type="match status" value="1"/>
</dbReference>
<protein>
    <submittedName>
        <fullName evidence="9">Signal peptide peptidase SppA</fullName>
    </submittedName>
</protein>
<dbReference type="KEGG" id="spai:FPZ24_03485"/>
<dbReference type="InterPro" id="IPR047272">
    <property type="entry name" value="S49_SppA_C"/>
</dbReference>
<dbReference type="GO" id="GO:0006465">
    <property type="term" value="P:signal peptide processing"/>
    <property type="evidence" value="ECO:0007669"/>
    <property type="project" value="InterPro"/>
</dbReference>
<comment type="subcellular location">
    <subcellularLocation>
        <location evidence="1">Membrane</location>
    </subcellularLocation>
</comment>
<dbReference type="PANTHER" id="PTHR33209:SF1">
    <property type="entry name" value="PEPTIDASE S49 DOMAIN-CONTAINING PROTEIN"/>
    <property type="match status" value="1"/>
</dbReference>
<dbReference type="RefSeq" id="WP_146569735.1">
    <property type="nucleotide sequence ID" value="NZ_CP042306.1"/>
</dbReference>
<dbReference type="PIRSF" id="PIRSF001217">
    <property type="entry name" value="Protease_4_SppA"/>
    <property type="match status" value="1"/>
</dbReference>
<feature type="active site" description="Nucleophile" evidence="7">
    <location>
        <position position="392"/>
    </location>
</feature>
<evidence type="ECO:0000313" key="10">
    <source>
        <dbReference type="Proteomes" id="UP000315673"/>
    </source>
</evidence>
<evidence type="ECO:0000256" key="2">
    <source>
        <dbReference type="ARBA" id="ARBA00008683"/>
    </source>
</evidence>
<evidence type="ECO:0000256" key="5">
    <source>
        <dbReference type="ARBA" id="ARBA00022825"/>
    </source>
</evidence>
<dbReference type="GO" id="GO:0008236">
    <property type="term" value="F:serine-type peptidase activity"/>
    <property type="evidence" value="ECO:0007669"/>
    <property type="project" value="UniProtKB-KW"/>
</dbReference>
<dbReference type="EMBL" id="CP042306">
    <property type="protein sequence ID" value="QDZ06651.1"/>
    <property type="molecule type" value="Genomic_DNA"/>
</dbReference>
<dbReference type="NCBIfam" id="TIGR00706">
    <property type="entry name" value="SppA_dom"/>
    <property type="match status" value="1"/>
</dbReference>
<keyword evidence="3" id="KW-0645">Protease</keyword>
<accession>A0A5B8LEZ9</accession>
<dbReference type="AlphaFoldDB" id="A0A5B8LEZ9"/>
<evidence type="ECO:0000256" key="6">
    <source>
        <dbReference type="ARBA" id="ARBA00023136"/>
    </source>
</evidence>
<dbReference type="CDD" id="cd07023">
    <property type="entry name" value="S49_Sppa_N_C"/>
    <property type="match status" value="1"/>
</dbReference>
<name>A0A5B8LEZ9_9SPHN</name>
<reference evidence="9 10" key="1">
    <citation type="submission" date="2019-07" db="EMBL/GenBank/DDBJ databases">
        <title>Full genome sequence of Sphingomonas sp. 4R-6-7(HKS19).</title>
        <authorList>
            <person name="Im W.-T."/>
        </authorList>
    </citation>
    <scope>NUCLEOTIDE SEQUENCE [LARGE SCALE GENOMIC DNA]</scope>
    <source>
        <strain evidence="9 10">HKS19</strain>
    </source>
</reference>
<feature type="active site" description="Proton donor/acceptor" evidence="7">
    <location>
        <position position="191"/>
    </location>
</feature>
<dbReference type="Proteomes" id="UP000315673">
    <property type="component" value="Chromosome"/>
</dbReference>
<dbReference type="InterPro" id="IPR004634">
    <property type="entry name" value="Pept_S49_pIV"/>
</dbReference>
<organism evidence="9 10">
    <name type="scientific">Sphingomonas panacisoli</name>
    <dbReference type="NCBI Taxonomy" id="1813879"/>
    <lineage>
        <taxon>Bacteria</taxon>
        <taxon>Pseudomonadati</taxon>
        <taxon>Pseudomonadota</taxon>
        <taxon>Alphaproteobacteria</taxon>
        <taxon>Sphingomonadales</taxon>
        <taxon>Sphingomonadaceae</taxon>
        <taxon>Sphingomonas</taxon>
    </lineage>
</organism>
<dbReference type="InterPro" id="IPR004635">
    <property type="entry name" value="Pept_S49_SppA"/>
</dbReference>
<dbReference type="GO" id="GO:0016020">
    <property type="term" value="C:membrane"/>
    <property type="evidence" value="ECO:0007669"/>
    <property type="project" value="UniProtKB-SubCell"/>
</dbReference>
<keyword evidence="4" id="KW-0378">Hydrolase</keyword>
<dbReference type="Gene3D" id="3.90.226.10">
    <property type="entry name" value="2-enoyl-CoA Hydratase, Chain A, domain 1"/>
    <property type="match status" value="4"/>
</dbReference>
<keyword evidence="5" id="KW-0720">Serine protease</keyword>
<dbReference type="InterPro" id="IPR047217">
    <property type="entry name" value="S49_SppA_67K_type_N"/>
</dbReference>
<proteinExistence type="inferred from homology"/>
<evidence type="ECO:0000313" key="9">
    <source>
        <dbReference type="EMBL" id="QDZ06651.1"/>
    </source>
</evidence>
<dbReference type="SUPFAM" id="SSF52096">
    <property type="entry name" value="ClpP/crotonase"/>
    <property type="match status" value="2"/>
</dbReference>
<evidence type="ECO:0000256" key="7">
    <source>
        <dbReference type="PIRSR" id="PIRSR001217-1"/>
    </source>
</evidence>
<evidence type="ECO:0000256" key="3">
    <source>
        <dbReference type="ARBA" id="ARBA00022670"/>
    </source>
</evidence>
<gene>
    <name evidence="9" type="primary">sppA</name>
    <name evidence="9" type="ORF">FPZ24_03485</name>
</gene>
<dbReference type="PANTHER" id="PTHR33209">
    <property type="entry name" value="PROTEASE 4"/>
    <property type="match status" value="1"/>
</dbReference>
<dbReference type="InterPro" id="IPR002142">
    <property type="entry name" value="Peptidase_S49"/>
</dbReference>
<keyword evidence="10" id="KW-1185">Reference proteome</keyword>
<evidence type="ECO:0000259" key="8">
    <source>
        <dbReference type="Pfam" id="PF01343"/>
    </source>
</evidence>
<dbReference type="CDD" id="cd07018">
    <property type="entry name" value="S49_SppA_67K_type"/>
    <property type="match status" value="1"/>
</dbReference>
<evidence type="ECO:0000256" key="1">
    <source>
        <dbReference type="ARBA" id="ARBA00004370"/>
    </source>
</evidence>
<dbReference type="InterPro" id="IPR029045">
    <property type="entry name" value="ClpP/crotonase-like_dom_sf"/>
</dbReference>
<evidence type="ECO:0000256" key="4">
    <source>
        <dbReference type="ARBA" id="ARBA00022801"/>
    </source>
</evidence>
<comment type="similarity">
    <text evidence="2">Belongs to the peptidase S49 family.</text>
</comment>
<feature type="domain" description="Peptidase S49" evidence="8">
    <location>
        <begin position="375"/>
        <end position="526"/>
    </location>
</feature>
<dbReference type="Pfam" id="PF01343">
    <property type="entry name" value="Peptidase_S49"/>
    <property type="match status" value="2"/>
</dbReference>
<feature type="domain" description="Peptidase S49" evidence="8">
    <location>
        <begin position="123"/>
        <end position="268"/>
    </location>
</feature>